<dbReference type="Gene3D" id="3.30.70.100">
    <property type="match status" value="1"/>
</dbReference>
<gene>
    <name evidence="1" type="ORF">GQ61_01770</name>
</gene>
<dbReference type="KEGG" id="naf:GQ61_01770"/>
<evidence type="ECO:0000313" key="2">
    <source>
        <dbReference type="Proteomes" id="UP000237351"/>
    </source>
</evidence>
<dbReference type="RefSeq" id="WP_085783640.1">
    <property type="nucleotide sequence ID" value="NZ_CP008743.1"/>
</dbReference>
<dbReference type="Proteomes" id="UP000237351">
    <property type="component" value="Chromosome"/>
</dbReference>
<evidence type="ECO:0000313" key="1">
    <source>
        <dbReference type="EMBL" id="ARN84273.1"/>
    </source>
</evidence>
<name>A0A1W6N384_9PROT</name>
<proteinExistence type="predicted"/>
<keyword evidence="2" id="KW-1185">Reference proteome</keyword>
<dbReference type="EMBL" id="CP008743">
    <property type="protein sequence ID" value="ARN84273.1"/>
    <property type="molecule type" value="Genomic_DNA"/>
</dbReference>
<dbReference type="SUPFAM" id="SSF54909">
    <property type="entry name" value="Dimeric alpha+beta barrel"/>
    <property type="match status" value="1"/>
</dbReference>
<reference evidence="1 2" key="1">
    <citation type="submission" date="2014-06" db="EMBL/GenBank/DDBJ databases">
        <title>The genome of the endonuclear symbiont Nucleicultrix amoebiphila.</title>
        <authorList>
            <person name="Schulz F."/>
            <person name="Horn M."/>
        </authorList>
    </citation>
    <scope>NUCLEOTIDE SEQUENCE [LARGE SCALE GENOMIC DNA]</scope>
    <source>
        <strain evidence="1 2">FS5</strain>
    </source>
</reference>
<dbReference type="OrthoDB" id="9798439at2"/>
<organism evidence="1 2">
    <name type="scientific">Candidatus Nucleicultrix amoebiphila FS5</name>
    <dbReference type="NCBI Taxonomy" id="1414854"/>
    <lineage>
        <taxon>Bacteria</taxon>
        <taxon>Pseudomonadati</taxon>
        <taxon>Pseudomonadota</taxon>
        <taxon>Alphaproteobacteria</taxon>
        <taxon>Holosporales</taxon>
        <taxon>Candidatus Nucleicultricaceae</taxon>
        <taxon>Candidatus Nucleicultrix</taxon>
    </lineage>
</organism>
<dbReference type="AlphaFoldDB" id="A0A1W6N384"/>
<dbReference type="InterPro" id="IPR011008">
    <property type="entry name" value="Dimeric_a/b-barrel"/>
</dbReference>
<protein>
    <recommendedName>
        <fullName evidence="3">ABM domain-containing protein</fullName>
    </recommendedName>
</protein>
<evidence type="ECO:0008006" key="3">
    <source>
        <dbReference type="Google" id="ProtNLM"/>
    </source>
</evidence>
<sequence>MIKLTIKYFLTPEGFDCFPMWFDEVKKAVSLQPGFVTIQHYQEQGNPVVVLIFENSDKLNQWAETNVHDALYERIADHFLKPLEVVKEETIN</sequence>
<accession>A0A1W6N384</accession>